<dbReference type="CDD" id="cd06261">
    <property type="entry name" value="TM_PBP2"/>
    <property type="match status" value="2"/>
</dbReference>
<feature type="transmembrane region" description="Helical" evidence="7">
    <location>
        <begin position="161"/>
        <end position="182"/>
    </location>
</feature>
<feature type="transmembrane region" description="Helical" evidence="7">
    <location>
        <begin position="385"/>
        <end position="410"/>
    </location>
</feature>
<dbReference type="STRING" id="266779.Meso_0169"/>
<feature type="transmembrane region" description="Helical" evidence="7">
    <location>
        <begin position="71"/>
        <end position="98"/>
    </location>
</feature>
<feature type="transmembrane region" description="Helical" evidence="7">
    <location>
        <begin position="430"/>
        <end position="455"/>
    </location>
</feature>
<feature type="transmembrane region" description="Helical" evidence="7">
    <location>
        <begin position="539"/>
        <end position="561"/>
    </location>
</feature>
<dbReference type="Pfam" id="PF00528">
    <property type="entry name" value="BPD_transp_1"/>
    <property type="match status" value="2"/>
</dbReference>
<name>Q11M01_CHESB</name>
<dbReference type="EMBL" id="CP000390">
    <property type="protein sequence ID" value="ABG61574.1"/>
    <property type="molecule type" value="Genomic_DNA"/>
</dbReference>
<dbReference type="HOGENOM" id="CLU_021838_0_2_5"/>
<keyword evidence="3" id="KW-1003">Cell membrane</keyword>
<feature type="transmembrane region" description="Helical" evidence="7">
    <location>
        <begin position="27"/>
        <end position="51"/>
    </location>
</feature>
<comment type="subcellular location">
    <subcellularLocation>
        <location evidence="1 7">Cell membrane</location>
        <topology evidence="1 7">Multi-pass membrane protein</topology>
    </subcellularLocation>
</comment>
<dbReference type="KEGG" id="mes:Meso_0169"/>
<evidence type="ECO:0000256" key="4">
    <source>
        <dbReference type="ARBA" id="ARBA00022692"/>
    </source>
</evidence>
<evidence type="ECO:0000313" key="9">
    <source>
        <dbReference type="EMBL" id="ABG61574.1"/>
    </source>
</evidence>
<feature type="transmembrane region" description="Helical" evidence="7">
    <location>
        <begin position="350"/>
        <end position="373"/>
    </location>
</feature>
<keyword evidence="6 7" id="KW-0472">Membrane</keyword>
<feature type="domain" description="ABC transmembrane type-1" evidence="8">
    <location>
        <begin position="350"/>
        <end position="556"/>
    </location>
</feature>
<dbReference type="SUPFAM" id="SSF161098">
    <property type="entry name" value="MetI-like"/>
    <property type="match status" value="2"/>
</dbReference>
<feature type="transmembrane region" description="Helical" evidence="7">
    <location>
        <begin position="310"/>
        <end position="330"/>
    </location>
</feature>
<evidence type="ECO:0000256" key="1">
    <source>
        <dbReference type="ARBA" id="ARBA00004651"/>
    </source>
</evidence>
<evidence type="ECO:0000256" key="6">
    <source>
        <dbReference type="ARBA" id="ARBA00023136"/>
    </source>
</evidence>
<dbReference type="PROSITE" id="PS50928">
    <property type="entry name" value="ABC_TM1"/>
    <property type="match status" value="2"/>
</dbReference>
<sequence>MVSYTFREPISDPDALARGCRRPRHPVALIAALVTAAIVLLPILTVVAVALSGGGADWSHLGRYVLPQASITTSVLLALVALGTGFIGVGCAWLVVAYDFPLRRVLAWALVLPLAVPPYLAAYAFAEFFDYVGPLQSMIRAIFGFQSRSEYWFPEIRSTGGAALVMTSVTFPYVYLTARVIFLMQGRNIADVARTLGAAPARVFWRVLLPVARPAIAAGIALVLMETINDIGAVEHLGVRTLTLSVYSTWLNRGSLVGAAQIALVMLLLVIALLAAERMARTNQRFHAPRATQMKSRPSRIQLRGWRAPVATFLGLLPIISGFGIPFLVFGRYALNRLDQLTDPKLAEAFLTSLLTALATAILTVAISLMLLYAARLARSRSMALLVRIASVGYGLPGTILALGLLISLARFDNLVDALAREYAGFSTGLIFTGSAAAVVLACAIRFLALAEGAIQAGLEKLPSHLDEAARSLGRSAAWSALSVLLPLLKPAILTAGILVFVDTVKELSATILLRPFGFNTLATFVYENASRGVVEDGAMAALVIIATSIAPVILLSGALMRDREA</sequence>
<comment type="similarity">
    <text evidence="7">Belongs to the binding-protein-dependent transport system permease family.</text>
</comment>
<dbReference type="PANTHER" id="PTHR30183:SF2">
    <property type="entry name" value="IRON UTILIZATION PROTEIN"/>
    <property type="match status" value="1"/>
</dbReference>
<feature type="transmembrane region" description="Helical" evidence="7">
    <location>
        <begin position="105"/>
        <end position="126"/>
    </location>
</feature>
<dbReference type="OrthoDB" id="9790211at2"/>
<organism evidence="9">
    <name type="scientific">Chelativorans sp. (strain BNC1)</name>
    <dbReference type="NCBI Taxonomy" id="266779"/>
    <lineage>
        <taxon>Bacteria</taxon>
        <taxon>Pseudomonadati</taxon>
        <taxon>Pseudomonadota</taxon>
        <taxon>Alphaproteobacteria</taxon>
        <taxon>Hyphomicrobiales</taxon>
        <taxon>Phyllobacteriaceae</taxon>
        <taxon>Chelativorans</taxon>
    </lineage>
</organism>
<dbReference type="AlphaFoldDB" id="Q11M01"/>
<gene>
    <name evidence="9" type="ordered locus">Meso_0169</name>
</gene>
<dbReference type="Gene3D" id="1.10.3720.10">
    <property type="entry name" value="MetI-like"/>
    <property type="match status" value="2"/>
</dbReference>
<evidence type="ECO:0000256" key="7">
    <source>
        <dbReference type="RuleBase" id="RU363032"/>
    </source>
</evidence>
<proteinExistence type="inferred from homology"/>
<dbReference type="InterPro" id="IPR035906">
    <property type="entry name" value="MetI-like_sf"/>
</dbReference>
<reference evidence="9" key="1">
    <citation type="submission" date="2006-06" db="EMBL/GenBank/DDBJ databases">
        <title>Complete sequence of chromosome of Chelativorans sp. BNC1.</title>
        <authorList>
            <consortium name="US DOE Joint Genome Institute"/>
            <person name="Copeland A."/>
            <person name="Lucas S."/>
            <person name="Lapidus A."/>
            <person name="Barry K."/>
            <person name="Detter J.C."/>
            <person name="Glavina del Rio T."/>
            <person name="Hammon N."/>
            <person name="Israni S."/>
            <person name="Dalin E."/>
            <person name="Tice H."/>
            <person name="Pitluck S."/>
            <person name="Chertkov O."/>
            <person name="Brettin T."/>
            <person name="Bruce D."/>
            <person name="Han C."/>
            <person name="Tapia R."/>
            <person name="Gilna P."/>
            <person name="Schmutz J."/>
            <person name="Larimer F."/>
            <person name="Land M."/>
            <person name="Hauser L."/>
            <person name="Kyrpides N."/>
            <person name="Mikhailova N."/>
            <person name="Richardson P."/>
        </authorList>
    </citation>
    <scope>NUCLEOTIDE SEQUENCE</scope>
    <source>
        <strain evidence="9">BNC1</strain>
    </source>
</reference>
<dbReference type="FunFam" id="1.10.3720.10:FF:000088">
    <property type="entry name" value="Iron(III) ABC transporter, permease protein"/>
    <property type="match status" value="1"/>
</dbReference>
<feature type="transmembrane region" description="Helical" evidence="7">
    <location>
        <begin position="256"/>
        <end position="276"/>
    </location>
</feature>
<protein>
    <submittedName>
        <fullName evidence="9">Binding-protein-dependent transport systems inner membrane component</fullName>
    </submittedName>
</protein>
<keyword evidence="4 7" id="KW-0812">Transmembrane</keyword>
<feature type="transmembrane region" description="Helical" evidence="7">
    <location>
        <begin position="476"/>
        <end position="502"/>
    </location>
</feature>
<accession>Q11M01</accession>
<dbReference type="PANTHER" id="PTHR30183">
    <property type="entry name" value="MOLYBDENUM TRANSPORT SYSTEM PERMEASE PROTEIN MODB"/>
    <property type="match status" value="1"/>
</dbReference>
<dbReference type="eggNOG" id="COG1178">
    <property type="taxonomic scope" value="Bacteria"/>
</dbReference>
<keyword evidence="2 7" id="KW-0813">Transport</keyword>
<dbReference type="InterPro" id="IPR000515">
    <property type="entry name" value="MetI-like"/>
</dbReference>
<evidence type="ECO:0000259" key="8">
    <source>
        <dbReference type="PROSITE" id="PS50928"/>
    </source>
</evidence>
<dbReference type="GO" id="GO:0055085">
    <property type="term" value="P:transmembrane transport"/>
    <property type="evidence" value="ECO:0007669"/>
    <property type="project" value="InterPro"/>
</dbReference>
<evidence type="ECO:0000256" key="5">
    <source>
        <dbReference type="ARBA" id="ARBA00022989"/>
    </source>
</evidence>
<dbReference type="GO" id="GO:0005886">
    <property type="term" value="C:plasma membrane"/>
    <property type="evidence" value="ECO:0007669"/>
    <property type="project" value="UniProtKB-SubCell"/>
</dbReference>
<evidence type="ECO:0000256" key="2">
    <source>
        <dbReference type="ARBA" id="ARBA00022448"/>
    </source>
</evidence>
<evidence type="ECO:0000256" key="3">
    <source>
        <dbReference type="ARBA" id="ARBA00022475"/>
    </source>
</evidence>
<feature type="transmembrane region" description="Helical" evidence="7">
    <location>
        <begin position="203"/>
        <end position="225"/>
    </location>
</feature>
<feature type="domain" description="ABC transmembrane type-1" evidence="8">
    <location>
        <begin position="70"/>
        <end position="275"/>
    </location>
</feature>
<keyword evidence="5 7" id="KW-1133">Transmembrane helix</keyword>